<gene>
    <name evidence="2" type="ORF">RF55_12251</name>
</gene>
<evidence type="ECO:0000313" key="3">
    <source>
        <dbReference type="Proteomes" id="UP000036403"/>
    </source>
</evidence>
<proteinExistence type="predicted"/>
<accession>A0A0J7KD61</accession>
<dbReference type="EMBL" id="LBMM01009233">
    <property type="protein sequence ID" value="KMQ88287.1"/>
    <property type="molecule type" value="Genomic_DNA"/>
</dbReference>
<feature type="region of interest" description="Disordered" evidence="1">
    <location>
        <begin position="75"/>
        <end position="110"/>
    </location>
</feature>
<comment type="caution">
    <text evidence="2">The sequence shown here is derived from an EMBL/GenBank/DDBJ whole genome shotgun (WGS) entry which is preliminary data.</text>
</comment>
<evidence type="ECO:0000256" key="1">
    <source>
        <dbReference type="SAM" id="MobiDB-lite"/>
    </source>
</evidence>
<feature type="compositionally biased region" description="Basic and acidic residues" evidence="1">
    <location>
        <begin position="83"/>
        <end position="92"/>
    </location>
</feature>
<name>A0A0J7KD61_LASNI</name>
<keyword evidence="3" id="KW-1185">Reference proteome</keyword>
<feature type="region of interest" description="Disordered" evidence="1">
    <location>
        <begin position="128"/>
        <end position="172"/>
    </location>
</feature>
<dbReference type="AlphaFoldDB" id="A0A0J7KD61"/>
<evidence type="ECO:0000313" key="2">
    <source>
        <dbReference type="EMBL" id="KMQ88287.1"/>
    </source>
</evidence>
<reference evidence="2 3" key="1">
    <citation type="submission" date="2015-04" db="EMBL/GenBank/DDBJ databases">
        <title>Lasius niger genome sequencing.</title>
        <authorList>
            <person name="Konorov E.A."/>
            <person name="Nikitin M.A."/>
            <person name="Kirill M.V."/>
            <person name="Chang P."/>
        </authorList>
    </citation>
    <scope>NUCLEOTIDE SEQUENCE [LARGE SCALE GENOMIC DNA]</scope>
    <source>
        <tissue evidence="2">Whole</tissue>
    </source>
</reference>
<sequence>MVEILGKALKRSVATRWNSLSDCLKQLIKLRDKLLILFIEKFVKCTEPIAEAFDILQGEVDVAAGSCIADPDPAAGNRIADTGIKEEDDRLFPRSRRNNADPRVSSASKKLQRYQCVRRNINADSEEKPRTVLVLEGISENEDDSEEEDEPKRLTRAAVRKDREKISAASSN</sequence>
<feature type="compositionally biased region" description="Acidic residues" evidence="1">
    <location>
        <begin position="139"/>
        <end position="149"/>
    </location>
</feature>
<protein>
    <submittedName>
        <fullName evidence="2">Uncharacterized protein</fullName>
    </submittedName>
</protein>
<organism evidence="2 3">
    <name type="scientific">Lasius niger</name>
    <name type="common">Black garden ant</name>
    <dbReference type="NCBI Taxonomy" id="67767"/>
    <lineage>
        <taxon>Eukaryota</taxon>
        <taxon>Metazoa</taxon>
        <taxon>Ecdysozoa</taxon>
        <taxon>Arthropoda</taxon>
        <taxon>Hexapoda</taxon>
        <taxon>Insecta</taxon>
        <taxon>Pterygota</taxon>
        <taxon>Neoptera</taxon>
        <taxon>Endopterygota</taxon>
        <taxon>Hymenoptera</taxon>
        <taxon>Apocrita</taxon>
        <taxon>Aculeata</taxon>
        <taxon>Formicoidea</taxon>
        <taxon>Formicidae</taxon>
        <taxon>Formicinae</taxon>
        <taxon>Lasius</taxon>
        <taxon>Lasius</taxon>
    </lineage>
</organism>
<dbReference type="OrthoDB" id="6538126at2759"/>
<dbReference type="Proteomes" id="UP000036403">
    <property type="component" value="Unassembled WGS sequence"/>
</dbReference>
<dbReference type="PaxDb" id="67767-A0A0J7KD61"/>